<dbReference type="InterPro" id="IPR036390">
    <property type="entry name" value="WH_DNA-bd_sf"/>
</dbReference>
<accession>A0ABY9K0Y9</accession>
<keyword evidence="2" id="KW-0238">DNA-binding</keyword>
<keyword evidence="3" id="KW-0804">Transcription</keyword>
<organism evidence="5 6">
    <name type="scientific">Bacillus carboniphilus</name>
    <dbReference type="NCBI Taxonomy" id="86663"/>
    <lineage>
        <taxon>Bacteria</taxon>
        <taxon>Bacillati</taxon>
        <taxon>Bacillota</taxon>
        <taxon>Bacilli</taxon>
        <taxon>Bacillales</taxon>
        <taxon>Bacillaceae</taxon>
        <taxon>Bacillus</taxon>
    </lineage>
</organism>
<evidence type="ECO:0000259" key="4">
    <source>
        <dbReference type="PROSITE" id="PS51118"/>
    </source>
</evidence>
<evidence type="ECO:0000256" key="3">
    <source>
        <dbReference type="ARBA" id="ARBA00023163"/>
    </source>
</evidence>
<evidence type="ECO:0000313" key="5">
    <source>
        <dbReference type="EMBL" id="WLR44253.1"/>
    </source>
</evidence>
<sequence length="113" mass="13009">MLANDNKVICPTIECAFSLLGKRWVGLIIHVLLEEPKRFKDLTTIIPTISQKMLADRLKELESHGIVVRKVYPETPVKIEYELTERGKALKPVMKEIKLWSNKYMLNSDGVED</sequence>
<dbReference type="SUPFAM" id="SSF46785">
    <property type="entry name" value="Winged helix' DNA-binding domain"/>
    <property type="match status" value="1"/>
</dbReference>
<evidence type="ECO:0000313" key="6">
    <source>
        <dbReference type="Proteomes" id="UP001197974"/>
    </source>
</evidence>
<dbReference type="EMBL" id="CP129013">
    <property type="protein sequence ID" value="WLR44253.1"/>
    <property type="molecule type" value="Genomic_DNA"/>
</dbReference>
<protein>
    <submittedName>
        <fullName evidence="5">Helix-turn-helix domain-containing protein</fullName>
    </submittedName>
</protein>
<dbReference type="PANTHER" id="PTHR33204">
    <property type="entry name" value="TRANSCRIPTIONAL REGULATOR, MARR FAMILY"/>
    <property type="match status" value="1"/>
</dbReference>
<evidence type="ECO:0000256" key="2">
    <source>
        <dbReference type="ARBA" id="ARBA00023125"/>
    </source>
</evidence>
<dbReference type="Pfam" id="PF01638">
    <property type="entry name" value="HxlR"/>
    <property type="match status" value="1"/>
</dbReference>
<reference evidence="5 6" key="1">
    <citation type="submission" date="2023-06" db="EMBL/GenBank/DDBJ databases">
        <title>Five Gram-positive bacteria isolated from mangrove sediments in Shenzhen, Guangdong, China.</title>
        <authorList>
            <person name="Yu S."/>
            <person name="Zheng W."/>
            <person name="Huang Y."/>
        </authorList>
    </citation>
    <scope>NUCLEOTIDE SEQUENCE [LARGE SCALE GENOMIC DNA]</scope>
    <source>
        <strain evidence="5 6">SaN35-3</strain>
    </source>
</reference>
<feature type="domain" description="HTH hxlR-type" evidence="4">
    <location>
        <begin position="10"/>
        <end position="109"/>
    </location>
</feature>
<dbReference type="Proteomes" id="UP001197974">
    <property type="component" value="Chromosome"/>
</dbReference>
<dbReference type="InterPro" id="IPR036388">
    <property type="entry name" value="WH-like_DNA-bd_sf"/>
</dbReference>
<keyword evidence="6" id="KW-1185">Reference proteome</keyword>
<evidence type="ECO:0000256" key="1">
    <source>
        <dbReference type="ARBA" id="ARBA00023015"/>
    </source>
</evidence>
<name>A0ABY9K0Y9_9BACI</name>
<dbReference type="InterPro" id="IPR002577">
    <property type="entry name" value="HTH_HxlR"/>
</dbReference>
<dbReference type="PROSITE" id="PS51118">
    <property type="entry name" value="HTH_HXLR"/>
    <property type="match status" value="1"/>
</dbReference>
<keyword evidence="1" id="KW-0805">Transcription regulation</keyword>
<gene>
    <name evidence="5" type="ORF">LC087_03905</name>
</gene>
<proteinExistence type="predicted"/>
<dbReference type="PANTHER" id="PTHR33204:SF37">
    <property type="entry name" value="HTH-TYPE TRANSCRIPTIONAL REGULATOR YODB"/>
    <property type="match status" value="1"/>
</dbReference>
<dbReference type="Gene3D" id="1.10.10.10">
    <property type="entry name" value="Winged helix-like DNA-binding domain superfamily/Winged helix DNA-binding domain"/>
    <property type="match status" value="1"/>
</dbReference>